<dbReference type="Pfam" id="PF14478">
    <property type="entry name" value="DUF4430"/>
    <property type="match status" value="3"/>
</dbReference>
<comment type="caution">
    <text evidence="4">The sequence shown here is derived from an EMBL/GenBank/DDBJ whole genome shotgun (WGS) entry which is preliminary data.</text>
</comment>
<evidence type="ECO:0000256" key="1">
    <source>
        <dbReference type="SAM" id="MobiDB-lite"/>
    </source>
</evidence>
<dbReference type="SUPFAM" id="SSF48239">
    <property type="entry name" value="Terpenoid cyclases/Protein prenyltransferases"/>
    <property type="match status" value="1"/>
</dbReference>
<dbReference type="Proteomes" id="UP000093199">
    <property type="component" value="Unassembled WGS sequence"/>
</dbReference>
<evidence type="ECO:0000313" key="5">
    <source>
        <dbReference type="Proteomes" id="UP000093199"/>
    </source>
</evidence>
<keyword evidence="5" id="KW-1185">Reference proteome</keyword>
<dbReference type="EMBL" id="MASJ01000014">
    <property type="protein sequence ID" value="OCS85407.1"/>
    <property type="molecule type" value="Genomic_DNA"/>
</dbReference>
<dbReference type="InterPro" id="IPR027954">
    <property type="entry name" value="Transcobalamin-like_C"/>
</dbReference>
<gene>
    <name evidence="4" type="ORF">A6M13_13290</name>
</gene>
<dbReference type="PANTHER" id="PTHR10559:SF18">
    <property type="entry name" value="TRANSCOBALAMIN II"/>
    <property type="match status" value="1"/>
</dbReference>
<dbReference type="AlphaFoldDB" id="A0A1C0YE02"/>
<dbReference type="Gene3D" id="1.50.10.20">
    <property type="match status" value="1"/>
</dbReference>
<dbReference type="InterPro" id="IPR001119">
    <property type="entry name" value="SLH_dom"/>
</dbReference>
<protein>
    <recommendedName>
        <fullName evidence="3">SLH domain-containing protein</fullName>
    </recommendedName>
</protein>
<feature type="domain" description="SLH" evidence="3">
    <location>
        <begin position="1024"/>
        <end position="1081"/>
    </location>
</feature>
<reference evidence="4 5" key="1">
    <citation type="submission" date="2016-07" db="EMBL/GenBank/DDBJ databases">
        <title>Caryophanon tenue genome sequencing.</title>
        <authorList>
            <person name="Verma A."/>
            <person name="Pal Y."/>
            <person name="Krishnamurthi S."/>
        </authorList>
    </citation>
    <scope>NUCLEOTIDE SEQUENCE [LARGE SCALE GENOMIC DNA]</scope>
    <source>
        <strain evidence="4 5">DSM 14152</strain>
    </source>
</reference>
<dbReference type="RefSeq" id="WP_066544946.1">
    <property type="nucleotide sequence ID" value="NZ_MASJ01000014.1"/>
</dbReference>
<dbReference type="GO" id="GO:0031419">
    <property type="term" value="F:cobalamin binding"/>
    <property type="evidence" value="ECO:0007669"/>
    <property type="project" value="TreeGrafter"/>
</dbReference>
<dbReference type="GO" id="GO:0005615">
    <property type="term" value="C:extracellular space"/>
    <property type="evidence" value="ECO:0007669"/>
    <property type="project" value="TreeGrafter"/>
</dbReference>
<dbReference type="PROSITE" id="PS51272">
    <property type="entry name" value="SLH"/>
    <property type="match status" value="3"/>
</dbReference>
<evidence type="ECO:0000256" key="2">
    <source>
        <dbReference type="SAM" id="SignalP"/>
    </source>
</evidence>
<dbReference type="Pfam" id="PF00395">
    <property type="entry name" value="SLH"/>
    <property type="match status" value="3"/>
</dbReference>
<evidence type="ECO:0000313" key="4">
    <source>
        <dbReference type="EMBL" id="OCS85407.1"/>
    </source>
</evidence>
<dbReference type="Gene3D" id="2.170.130.30">
    <property type="match status" value="3"/>
</dbReference>
<dbReference type="OrthoDB" id="411361at2"/>
<name>A0A1C0YE02_9BACL</name>
<feature type="compositionally biased region" description="Low complexity" evidence="1">
    <location>
        <begin position="996"/>
        <end position="1014"/>
    </location>
</feature>
<evidence type="ECO:0000259" key="3">
    <source>
        <dbReference type="PROSITE" id="PS51272"/>
    </source>
</evidence>
<feature type="signal peptide" evidence="2">
    <location>
        <begin position="1"/>
        <end position="28"/>
    </location>
</feature>
<feature type="region of interest" description="Disordered" evidence="1">
    <location>
        <begin position="983"/>
        <end position="1024"/>
    </location>
</feature>
<organism evidence="4 5">
    <name type="scientific">Caryophanon tenue</name>
    <dbReference type="NCBI Taxonomy" id="33978"/>
    <lineage>
        <taxon>Bacteria</taxon>
        <taxon>Bacillati</taxon>
        <taxon>Bacillota</taxon>
        <taxon>Bacilli</taxon>
        <taxon>Bacillales</taxon>
        <taxon>Caryophanaceae</taxon>
        <taxon>Caryophanon</taxon>
    </lineage>
</organism>
<dbReference type="InterPro" id="IPR051588">
    <property type="entry name" value="Cobalamin_Transport"/>
</dbReference>
<feature type="domain" description="SLH" evidence="3">
    <location>
        <begin position="1147"/>
        <end position="1205"/>
    </location>
</feature>
<feature type="chain" id="PRO_5008649055" description="SLH domain-containing protein" evidence="2">
    <location>
        <begin position="29"/>
        <end position="1205"/>
    </location>
</feature>
<sequence>MNKRFLLLQWLVAVVLVFSTVSPTLVQASDIEQLAEQAVTETEVVTVAQTAADDTALPAEEQQQQPSFSEQNETNYAVFDEQQNTVSVRVEGYKGQIVYERALPLTEEIQNAAQATKAALEKHNIPFTHSATTDYFNPINGEAEKALGVGSGWVYAVNGTFPDVYASATPIQAGDVIEWHYINAFNVMQNLEYPEYNLVMYSGADDVEQITFNPIIDMPQRVVEGTDVTINVKGMYNTLTYFYTQAEGFSEQTIPLNGVNITVGDNTYTTNEQGIATIPASELTTGDHELLFTKDLPGTLKSDEGDKVLENYPRILRTYKTLTVEEKKEATVTVKGATSTIVRATTVDMTEDQNALTVLKALLTAQNIPFTVTESSFGPYIEAINGEVAGTYNGWDGWSYKVNGEAPDVGLGSYTLEPNDTLEVYYGTYPVLETTDVVETQTATIHITLKGDEFKAAAATLSNWSVSQGVVKAVTLNEERTAADVTIKLRDLNVTEEAPLTINVKGAALLGKQATSFTVQTAETITADVLPTYTAEEVREQTIAAAASAKTYLLNNAEIVSKRASGSYSGFWMYATLVAAGIDPATYVYDEATSPYTEGSSWLIPLDKAQAAVNANAGTILGATYLGLDPTNVKARNIVADLLAQQQENGSFGAINNEAFALLALDLIEAPYDQAKHLEAMIALQNKESGIWEAWGSLDSTGWALMALAPHKENPTVKEAIDKAVAGVHAHFTNNGYDNANSGAAIISGLASVGEDVFSTKWTDWEGNQLVLHLVEDYQLEDGSFKWKTTDAASNLMATEQAIIAIHDALQQYSSFSKQAYDRVTAPVEPETPVTPEVPTEPETPVTPEVPTEPETPVTPEVPTEPETPVTPAEQTMSVKVSITGLSPIVTGQTITVKKDATALQVLQQVAAANNVSLQVRETTFGQYVEGIAGLMEMQYGKTSGWTYHVNGVYPENSADREVLSAGDTMAWVYVYETTTPTVPTVPTPVEPSEPEVPTTPEEPTEPETPVTPEEPTEPEQPTEVEVPFTDINGLASAPYIAELYARNITTGTTATTFAPTASLTRSQFAVMVARALALKSEKAIQFADVQGKWYADAVQALVEAGIVQGTSATTFEPGNTITRQQTAVMLYRVLQYGGYTEAVTTAPQFKDAHTISAYAQTAFATLQQLGILTGNEAGFANPHEQLTRQQMAKLLILTLQVIEQ</sequence>
<dbReference type="GO" id="GO:0015889">
    <property type="term" value="P:cobalamin transport"/>
    <property type="evidence" value="ECO:0007669"/>
    <property type="project" value="TreeGrafter"/>
</dbReference>
<accession>A0A1C0YE02</accession>
<dbReference type="PANTHER" id="PTHR10559">
    <property type="entry name" value="TRANSCOBALAMIN-1/GASTRIC INTRINSIC FACTOR"/>
    <property type="match status" value="1"/>
</dbReference>
<dbReference type="InterPro" id="IPR008930">
    <property type="entry name" value="Terpenoid_cyclase/PrenylTrfase"/>
</dbReference>
<feature type="domain" description="SLH" evidence="3">
    <location>
        <begin position="1082"/>
        <end position="1145"/>
    </location>
</feature>
<feature type="region of interest" description="Disordered" evidence="1">
    <location>
        <begin position="828"/>
        <end position="872"/>
    </location>
</feature>
<keyword evidence="2" id="KW-0732">Signal</keyword>
<dbReference type="STRING" id="33978.A6M13_13290"/>
<proteinExistence type="predicted"/>